<gene>
    <name evidence="6" type="ORF">IAA60_01855</name>
</gene>
<dbReference type="GO" id="GO:0015074">
    <property type="term" value="P:DNA integration"/>
    <property type="evidence" value="ECO:0007669"/>
    <property type="project" value="InterPro"/>
</dbReference>
<dbReference type="InterPro" id="IPR010998">
    <property type="entry name" value="Integrase_recombinase_N"/>
</dbReference>
<keyword evidence="2 6" id="KW-0238">DNA-binding</keyword>
<dbReference type="EMBL" id="DVLU01000016">
    <property type="protein sequence ID" value="HIT84628.1"/>
    <property type="molecule type" value="Genomic_DNA"/>
</dbReference>
<evidence type="ECO:0000256" key="3">
    <source>
        <dbReference type="ARBA" id="ARBA00023172"/>
    </source>
</evidence>
<keyword evidence="3" id="KW-0233">DNA recombination</keyword>
<dbReference type="Proteomes" id="UP000824165">
    <property type="component" value="Unassembled WGS sequence"/>
</dbReference>
<dbReference type="GO" id="GO:0003677">
    <property type="term" value="F:DNA binding"/>
    <property type="evidence" value="ECO:0007669"/>
    <property type="project" value="UniProtKB-KW"/>
</dbReference>
<evidence type="ECO:0000256" key="1">
    <source>
        <dbReference type="ARBA" id="ARBA00008857"/>
    </source>
</evidence>
<dbReference type="GO" id="GO:0006310">
    <property type="term" value="P:DNA recombination"/>
    <property type="evidence" value="ECO:0007669"/>
    <property type="project" value="UniProtKB-KW"/>
</dbReference>
<protein>
    <submittedName>
        <fullName evidence="6">Arm DNA-binding domain-containing protein</fullName>
    </submittedName>
</protein>
<organism evidence="6 7">
    <name type="scientific">Candidatus Ornithomonoglobus intestinigallinarum</name>
    <dbReference type="NCBI Taxonomy" id="2840894"/>
    <lineage>
        <taxon>Bacteria</taxon>
        <taxon>Bacillati</taxon>
        <taxon>Bacillota</taxon>
        <taxon>Clostridia</taxon>
        <taxon>Candidatus Ornithomonoglobus</taxon>
    </lineage>
</organism>
<name>A0A9D1H1Q8_9FIRM</name>
<comment type="caution">
    <text evidence="6">The sequence shown here is derived from an EMBL/GenBank/DDBJ whole genome shotgun (WGS) entry which is preliminary data.</text>
</comment>
<dbReference type="InterPro" id="IPR004107">
    <property type="entry name" value="Integrase_SAM-like_N"/>
</dbReference>
<feature type="domain" description="Integrase SAM-like N-terminal" evidence="5">
    <location>
        <begin position="63"/>
        <end position="119"/>
    </location>
</feature>
<dbReference type="InterPro" id="IPR028259">
    <property type="entry name" value="AP2-like_int_N"/>
</dbReference>
<dbReference type="AlphaFoldDB" id="A0A9D1H1Q8"/>
<dbReference type="InterPro" id="IPR011010">
    <property type="entry name" value="DNA_brk_join_enz"/>
</dbReference>
<dbReference type="Pfam" id="PF14657">
    <property type="entry name" value="Arm-DNA-bind_4"/>
    <property type="match status" value="1"/>
</dbReference>
<reference evidence="6" key="2">
    <citation type="journal article" date="2021" name="PeerJ">
        <title>Extensive microbial diversity within the chicken gut microbiome revealed by metagenomics and culture.</title>
        <authorList>
            <person name="Gilroy R."/>
            <person name="Ravi A."/>
            <person name="Getino M."/>
            <person name="Pursley I."/>
            <person name="Horton D.L."/>
            <person name="Alikhan N.F."/>
            <person name="Baker D."/>
            <person name="Gharbi K."/>
            <person name="Hall N."/>
            <person name="Watson M."/>
            <person name="Adriaenssens E.M."/>
            <person name="Foster-Nyarko E."/>
            <person name="Jarju S."/>
            <person name="Secka A."/>
            <person name="Antonio M."/>
            <person name="Oren A."/>
            <person name="Chaudhuri R.R."/>
            <person name="La Ragione R."/>
            <person name="Hildebrand F."/>
            <person name="Pallen M.J."/>
        </authorList>
    </citation>
    <scope>NUCLEOTIDE SEQUENCE</scope>
    <source>
        <strain evidence="6">CHK181-108</strain>
    </source>
</reference>
<evidence type="ECO:0000256" key="2">
    <source>
        <dbReference type="ARBA" id="ARBA00023125"/>
    </source>
</evidence>
<dbReference type="SUPFAM" id="SSF56349">
    <property type="entry name" value="DNA breaking-rejoining enzymes"/>
    <property type="match status" value="1"/>
</dbReference>
<evidence type="ECO:0000313" key="7">
    <source>
        <dbReference type="Proteomes" id="UP000824165"/>
    </source>
</evidence>
<dbReference type="Pfam" id="PF14659">
    <property type="entry name" value="Phage_int_SAM_3"/>
    <property type="match status" value="1"/>
</dbReference>
<comment type="similarity">
    <text evidence="1">Belongs to the 'phage' integrase family.</text>
</comment>
<dbReference type="InterPro" id="IPR013762">
    <property type="entry name" value="Integrase-like_cat_sf"/>
</dbReference>
<evidence type="ECO:0000259" key="4">
    <source>
        <dbReference type="Pfam" id="PF14657"/>
    </source>
</evidence>
<accession>A0A9D1H1Q8</accession>
<reference evidence="6" key="1">
    <citation type="submission" date="2020-10" db="EMBL/GenBank/DDBJ databases">
        <authorList>
            <person name="Gilroy R."/>
        </authorList>
    </citation>
    <scope>NUCLEOTIDE SEQUENCE</scope>
    <source>
        <strain evidence="6">CHK181-108</strain>
    </source>
</reference>
<dbReference type="Gene3D" id="1.10.443.10">
    <property type="entry name" value="Intergrase catalytic core"/>
    <property type="match status" value="1"/>
</dbReference>
<evidence type="ECO:0000259" key="5">
    <source>
        <dbReference type="Pfam" id="PF14659"/>
    </source>
</evidence>
<evidence type="ECO:0000313" key="6">
    <source>
        <dbReference type="EMBL" id="HIT84628.1"/>
    </source>
</evidence>
<dbReference type="Gene3D" id="1.10.150.130">
    <property type="match status" value="1"/>
</dbReference>
<proteinExistence type="inferred from homology"/>
<feature type="domain" description="AP2-like integrase N-terminal" evidence="4">
    <location>
        <begin position="11"/>
        <end position="53"/>
    </location>
</feature>
<sequence length="254" mass="29944">MKGSVRKRGKTWSYRIDLGKTSDQRTQIEKGGYKTKREADKALADALYQLNNTGDYVENQKITFSQVFTEFMETEAPATRAYATIKRYDSLYRNHYAERFGSYYMYQITRAMIEDFINGKRTYLSEEYVKGLFKTLKVIFGYAYKRKYMKKDIFCEITPPPDPRHIGEIKTYTQEERAAMEQRLHGTNLIVSYYIALNTGLRESEVFALQWPDVDFEKKKIKVCKQLLFQDHKWCFCPLKTINAYRSVIAASIR</sequence>